<evidence type="ECO:0000313" key="12">
    <source>
        <dbReference type="Proteomes" id="UP001235840"/>
    </source>
</evidence>
<comment type="caution">
    <text evidence="11">The sequence shown here is derived from an EMBL/GenBank/DDBJ whole genome shotgun (WGS) entry which is preliminary data.</text>
</comment>
<evidence type="ECO:0000256" key="5">
    <source>
        <dbReference type="ARBA" id="ARBA00022694"/>
    </source>
</evidence>
<evidence type="ECO:0000256" key="7">
    <source>
        <dbReference type="ARBA" id="ARBA00022741"/>
    </source>
</evidence>
<keyword evidence="4" id="KW-0963">Cytoplasm</keyword>
<proteinExistence type="inferred from homology"/>
<protein>
    <recommendedName>
        <fullName evidence="3">tRNA threonylcarbamoyladenosine biosynthesis protein TsaE</fullName>
    </recommendedName>
    <alternativeName>
        <fullName evidence="10">t(6)A37 threonylcarbamoyladenosine biosynthesis protein TsaE</fullName>
    </alternativeName>
</protein>
<reference evidence="11 12" key="1">
    <citation type="submission" date="2023-07" db="EMBL/GenBank/DDBJ databases">
        <title>Genomic Encyclopedia of Type Strains, Phase IV (KMG-IV): sequencing the most valuable type-strain genomes for metagenomic binning, comparative biology and taxonomic classification.</title>
        <authorList>
            <person name="Goeker M."/>
        </authorList>
    </citation>
    <scope>NUCLEOTIDE SEQUENCE [LARGE SCALE GENOMIC DNA]</scope>
    <source>
        <strain evidence="11 12">DSM 12751</strain>
    </source>
</reference>
<comment type="similarity">
    <text evidence="2">Belongs to the TsaE family.</text>
</comment>
<evidence type="ECO:0000256" key="10">
    <source>
        <dbReference type="ARBA" id="ARBA00032441"/>
    </source>
</evidence>
<evidence type="ECO:0000313" key="11">
    <source>
        <dbReference type="EMBL" id="MDQ0168284.1"/>
    </source>
</evidence>
<dbReference type="SUPFAM" id="SSF52540">
    <property type="entry name" value="P-loop containing nucleoside triphosphate hydrolases"/>
    <property type="match status" value="1"/>
</dbReference>
<organism evidence="11 12">
    <name type="scientific">Caldalkalibacillus horti</name>
    <dbReference type="NCBI Taxonomy" id="77523"/>
    <lineage>
        <taxon>Bacteria</taxon>
        <taxon>Bacillati</taxon>
        <taxon>Bacillota</taxon>
        <taxon>Bacilli</taxon>
        <taxon>Bacillales</taxon>
        <taxon>Bacillaceae</taxon>
        <taxon>Caldalkalibacillus</taxon>
    </lineage>
</organism>
<dbReference type="InterPro" id="IPR027417">
    <property type="entry name" value="P-loop_NTPase"/>
</dbReference>
<keyword evidence="5" id="KW-0819">tRNA processing</keyword>
<keyword evidence="9" id="KW-0460">Magnesium</keyword>
<dbReference type="NCBIfam" id="TIGR00150">
    <property type="entry name" value="T6A_YjeE"/>
    <property type="match status" value="1"/>
</dbReference>
<evidence type="ECO:0000256" key="3">
    <source>
        <dbReference type="ARBA" id="ARBA00019010"/>
    </source>
</evidence>
<dbReference type="Pfam" id="PF02367">
    <property type="entry name" value="TsaE"/>
    <property type="match status" value="1"/>
</dbReference>
<comment type="subcellular location">
    <subcellularLocation>
        <location evidence="1">Cytoplasm</location>
    </subcellularLocation>
</comment>
<dbReference type="EMBL" id="JAUSTY010000027">
    <property type="protein sequence ID" value="MDQ0168284.1"/>
    <property type="molecule type" value="Genomic_DNA"/>
</dbReference>
<accession>A0ABT9W4W6</accession>
<evidence type="ECO:0000256" key="2">
    <source>
        <dbReference type="ARBA" id="ARBA00007599"/>
    </source>
</evidence>
<evidence type="ECO:0000256" key="6">
    <source>
        <dbReference type="ARBA" id="ARBA00022723"/>
    </source>
</evidence>
<keyword evidence="6" id="KW-0479">Metal-binding</keyword>
<gene>
    <name evidence="11" type="ORF">J2S11_004246</name>
</gene>
<evidence type="ECO:0000256" key="1">
    <source>
        <dbReference type="ARBA" id="ARBA00004496"/>
    </source>
</evidence>
<keyword evidence="12" id="KW-1185">Reference proteome</keyword>
<name>A0ABT9W4W6_9BACI</name>
<dbReference type="RefSeq" id="WP_370875584.1">
    <property type="nucleotide sequence ID" value="NZ_BAAADK010000004.1"/>
</dbReference>
<dbReference type="PANTHER" id="PTHR33540:SF2">
    <property type="entry name" value="TRNA THREONYLCARBAMOYLADENOSINE BIOSYNTHESIS PROTEIN TSAE"/>
    <property type="match status" value="1"/>
</dbReference>
<evidence type="ECO:0000256" key="8">
    <source>
        <dbReference type="ARBA" id="ARBA00022840"/>
    </source>
</evidence>
<dbReference type="InterPro" id="IPR003442">
    <property type="entry name" value="T6A_TsaE"/>
</dbReference>
<evidence type="ECO:0000256" key="9">
    <source>
        <dbReference type="ARBA" id="ARBA00022842"/>
    </source>
</evidence>
<evidence type="ECO:0000256" key="4">
    <source>
        <dbReference type="ARBA" id="ARBA00022490"/>
    </source>
</evidence>
<keyword evidence="7" id="KW-0547">Nucleotide-binding</keyword>
<dbReference type="Proteomes" id="UP001235840">
    <property type="component" value="Unassembled WGS sequence"/>
</dbReference>
<keyword evidence="8" id="KW-0067">ATP-binding</keyword>
<sequence length="155" mass="17657">MDNPQFKYISESPEDTARLAEQLAQELKGGEVITLTGDLGAGKTRFTQGLAVGLGIKKQVNSPTFTLIKEYHGESLALYHMDVYRIEDEFEELGFDEYFYGDGVAVIEWPQQIEAQLPQQRLEINILKISDNQREVQFHAKGSLYEQLLTKVMKK</sequence>
<dbReference type="Gene3D" id="3.40.50.300">
    <property type="entry name" value="P-loop containing nucleotide triphosphate hydrolases"/>
    <property type="match status" value="1"/>
</dbReference>
<dbReference type="PANTHER" id="PTHR33540">
    <property type="entry name" value="TRNA THREONYLCARBAMOYLADENOSINE BIOSYNTHESIS PROTEIN TSAE"/>
    <property type="match status" value="1"/>
</dbReference>